<evidence type="ECO:0000256" key="2">
    <source>
        <dbReference type="SAM" id="MobiDB-lite"/>
    </source>
</evidence>
<keyword evidence="1" id="KW-0175">Coiled coil</keyword>
<feature type="coiled-coil region" evidence="1">
    <location>
        <begin position="245"/>
        <end position="289"/>
    </location>
</feature>
<dbReference type="SUPFAM" id="SSF46565">
    <property type="entry name" value="Chaperone J-domain"/>
    <property type="match status" value="1"/>
</dbReference>
<name>A0ABR2M143_9ASPA</name>
<dbReference type="Gene3D" id="1.10.287.110">
    <property type="entry name" value="DnaJ domain"/>
    <property type="match status" value="1"/>
</dbReference>
<protein>
    <submittedName>
        <fullName evidence="3">Auxilin-related protein 2</fullName>
    </submittedName>
</protein>
<accession>A0ABR2M143</accession>
<dbReference type="PANTHER" id="PTHR23172:SF19">
    <property type="entry name" value="J DOMAIN-CONTAINING PROTEIN"/>
    <property type="match status" value="1"/>
</dbReference>
<feature type="compositionally biased region" description="Polar residues" evidence="2">
    <location>
        <begin position="105"/>
        <end position="114"/>
    </location>
</feature>
<feature type="region of interest" description="Disordered" evidence="2">
    <location>
        <begin position="79"/>
        <end position="115"/>
    </location>
</feature>
<comment type="caution">
    <text evidence="3">The sequence shown here is derived from an EMBL/GenBank/DDBJ whole genome shotgun (WGS) entry which is preliminary data.</text>
</comment>
<proteinExistence type="predicted"/>
<sequence length="378" mass="42498">MDEVADILSVQYGIRQGGKSAPMAASKPSNIAAIPAWIDRSSNSALSSSNKDCALEILGMRLMKSKGIGFEELLKGEKNENVGKSRTPGVDGNPRNVQKPLKSSFLDSNPNSTTPKPPIFENFEFLSMYDTATDQKEVPVTRTGEDENKSYNGIDDFFSGIGLGGSWPPRKMESTSDYIFDSPFETQGPLGRFQGVSTPSYFNINESSSMKDMVHDLSFGIEAIQSHTKLQEVEGDNEYRRRARYEREMTKFDRAERALAEKNERDFNLQREQNEKEIFSEELDSEIKQWAAGREGNLRALLSTLHDILWPECGWQPISLGNLMTSSAVKKAYGKAALCIHPDKVQQKRSNLRQKYVAEKVFYLLTEALNKFSSEEIK</sequence>
<evidence type="ECO:0000313" key="4">
    <source>
        <dbReference type="Proteomes" id="UP001412067"/>
    </source>
</evidence>
<reference evidence="3 4" key="1">
    <citation type="journal article" date="2022" name="Nat. Plants">
        <title>Genomes of leafy and leafless Platanthera orchids illuminate the evolution of mycoheterotrophy.</title>
        <authorList>
            <person name="Li M.H."/>
            <person name="Liu K.W."/>
            <person name="Li Z."/>
            <person name="Lu H.C."/>
            <person name="Ye Q.L."/>
            <person name="Zhang D."/>
            <person name="Wang J.Y."/>
            <person name="Li Y.F."/>
            <person name="Zhong Z.M."/>
            <person name="Liu X."/>
            <person name="Yu X."/>
            <person name="Liu D.K."/>
            <person name="Tu X.D."/>
            <person name="Liu B."/>
            <person name="Hao Y."/>
            <person name="Liao X.Y."/>
            <person name="Jiang Y.T."/>
            <person name="Sun W.H."/>
            <person name="Chen J."/>
            <person name="Chen Y.Q."/>
            <person name="Ai Y."/>
            <person name="Zhai J.W."/>
            <person name="Wu S.S."/>
            <person name="Zhou Z."/>
            <person name="Hsiao Y.Y."/>
            <person name="Wu W.L."/>
            <person name="Chen Y.Y."/>
            <person name="Lin Y.F."/>
            <person name="Hsu J.L."/>
            <person name="Li C.Y."/>
            <person name="Wang Z.W."/>
            <person name="Zhao X."/>
            <person name="Zhong W.Y."/>
            <person name="Ma X.K."/>
            <person name="Ma L."/>
            <person name="Huang J."/>
            <person name="Chen G.Z."/>
            <person name="Huang M.Z."/>
            <person name="Huang L."/>
            <person name="Peng D.H."/>
            <person name="Luo Y.B."/>
            <person name="Zou S.Q."/>
            <person name="Chen S.P."/>
            <person name="Lan S."/>
            <person name="Tsai W.C."/>
            <person name="Van de Peer Y."/>
            <person name="Liu Z.J."/>
        </authorList>
    </citation>
    <scope>NUCLEOTIDE SEQUENCE [LARGE SCALE GENOMIC DNA]</scope>
    <source>
        <strain evidence="3">Lor288</strain>
    </source>
</reference>
<dbReference type="EMBL" id="JBBWWR010000013">
    <property type="protein sequence ID" value="KAK8956213.1"/>
    <property type="molecule type" value="Genomic_DNA"/>
</dbReference>
<gene>
    <name evidence="3" type="ORF">KSP40_PGU012806</name>
</gene>
<evidence type="ECO:0000256" key="1">
    <source>
        <dbReference type="SAM" id="Coils"/>
    </source>
</evidence>
<keyword evidence="4" id="KW-1185">Reference proteome</keyword>
<dbReference type="PANTHER" id="PTHR23172">
    <property type="entry name" value="AUXILIN/CYCLIN G-ASSOCIATED KINASE-RELATED"/>
    <property type="match status" value="1"/>
</dbReference>
<dbReference type="InterPro" id="IPR036869">
    <property type="entry name" value="J_dom_sf"/>
</dbReference>
<organism evidence="3 4">
    <name type="scientific">Platanthera guangdongensis</name>
    <dbReference type="NCBI Taxonomy" id="2320717"/>
    <lineage>
        <taxon>Eukaryota</taxon>
        <taxon>Viridiplantae</taxon>
        <taxon>Streptophyta</taxon>
        <taxon>Embryophyta</taxon>
        <taxon>Tracheophyta</taxon>
        <taxon>Spermatophyta</taxon>
        <taxon>Magnoliopsida</taxon>
        <taxon>Liliopsida</taxon>
        <taxon>Asparagales</taxon>
        <taxon>Orchidaceae</taxon>
        <taxon>Orchidoideae</taxon>
        <taxon>Orchideae</taxon>
        <taxon>Orchidinae</taxon>
        <taxon>Platanthera</taxon>
    </lineage>
</organism>
<evidence type="ECO:0000313" key="3">
    <source>
        <dbReference type="EMBL" id="KAK8956213.1"/>
    </source>
</evidence>
<dbReference type="Proteomes" id="UP001412067">
    <property type="component" value="Unassembled WGS sequence"/>
</dbReference>